<feature type="transmembrane region" description="Helical" evidence="1">
    <location>
        <begin position="145"/>
        <end position="166"/>
    </location>
</feature>
<evidence type="ECO:0008006" key="4">
    <source>
        <dbReference type="Google" id="ProtNLM"/>
    </source>
</evidence>
<keyword evidence="1" id="KW-0812">Transmembrane</keyword>
<sequence>MPKVISTGNSSGRSRTYETLLKCPNCGKKISSLETNCPNCGATHDAFHTGNTPLKRTGKVLKGEELAKVKAWGKNCMYCGSITWNFDAEKNGYVCPQCSAGTGEKTDYELGGGEASPTITYNPRPRPPQSRVVQKVSGMPIWQKIAGGTGILLVAALVVWFVSALFTTHEVRGQVTLIYWERQAHQTVKKLLQGEGFGLPTNATPSGPPISKLYDYEDNIVGYTHGTYTEMSTPEETGHTHNTILIETPGAYYDGPDYDCGPPTEEVGQSVTYAQCHDDLQEDSTWGDGESEETPVYAPQIPVEMTTDPTPVYGTPTPIYKDWYVYTYWEWVTTMILPTTSGNDNNAYWPSGLNDEYHQVVNDSQYYKVVIQYDNGQEKTYDGSDPSLLAKYLLGDTVIGYFNVFNGFIRDNK</sequence>
<accession>A0A2H0DWK0</accession>
<proteinExistence type="predicted"/>
<protein>
    <recommendedName>
        <fullName evidence="4">Zinc-ribbon domain-containing protein</fullName>
    </recommendedName>
</protein>
<reference evidence="2 3" key="1">
    <citation type="submission" date="2017-09" db="EMBL/GenBank/DDBJ databases">
        <title>Depth-based differentiation of microbial function through sediment-hosted aquifers and enrichment of novel symbionts in the deep terrestrial subsurface.</title>
        <authorList>
            <person name="Probst A.J."/>
            <person name="Ladd B."/>
            <person name="Jarett J.K."/>
            <person name="Geller-Mcgrath D.E."/>
            <person name="Sieber C.M."/>
            <person name="Emerson J.B."/>
            <person name="Anantharaman K."/>
            <person name="Thomas B.C."/>
            <person name="Malmstrom R."/>
            <person name="Stieglmeier M."/>
            <person name="Klingl A."/>
            <person name="Woyke T."/>
            <person name="Ryan C.M."/>
            <person name="Banfield J.F."/>
        </authorList>
    </citation>
    <scope>NUCLEOTIDE SEQUENCE [LARGE SCALE GENOMIC DNA]</scope>
    <source>
        <strain evidence="2">CG22_combo_CG10-13_8_21_14_all_43_12</strain>
    </source>
</reference>
<evidence type="ECO:0000313" key="3">
    <source>
        <dbReference type="Proteomes" id="UP000231136"/>
    </source>
</evidence>
<name>A0A2H0DWK0_9BACT</name>
<comment type="caution">
    <text evidence="2">The sequence shown here is derived from an EMBL/GenBank/DDBJ whole genome shotgun (WGS) entry which is preliminary data.</text>
</comment>
<dbReference type="AlphaFoldDB" id="A0A2H0DWK0"/>
<keyword evidence="1" id="KW-1133">Transmembrane helix</keyword>
<dbReference type="EMBL" id="PCTR01000031">
    <property type="protein sequence ID" value="PIP86089.1"/>
    <property type="molecule type" value="Genomic_DNA"/>
</dbReference>
<evidence type="ECO:0000313" key="2">
    <source>
        <dbReference type="EMBL" id="PIP86089.1"/>
    </source>
</evidence>
<dbReference type="Proteomes" id="UP000231136">
    <property type="component" value="Unassembled WGS sequence"/>
</dbReference>
<organism evidence="2 3">
    <name type="scientific">Candidatus Collierbacteria bacterium CG22_combo_CG10-13_8_21_14_all_43_12</name>
    <dbReference type="NCBI Taxonomy" id="1974537"/>
    <lineage>
        <taxon>Bacteria</taxon>
        <taxon>Candidatus Collieribacteriota</taxon>
    </lineage>
</organism>
<evidence type="ECO:0000256" key="1">
    <source>
        <dbReference type="SAM" id="Phobius"/>
    </source>
</evidence>
<keyword evidence="1" id="KW-0472">Membrane</keyword>
<gene>
    <name evidence="2" type="ORF">COW83_00765</name>
</gene>